<keyword evidence="5 8" id="KW-0812">Transmembrane</keyword>
<keyword evidence="4" id="KW-0997">Cell inner membrane</keyword>
<feature type="transmembrane region" description="Helical" evidence="8">
    <location>
        <begin position="76"/>
        <end position="93"/>
    </location>
</feature>
<comment type="similarity">
    <text evidence="2 8">Belongs to the UPF0056 (MarC) family.</text>
</comment>
<reference evidence="10" key="1">
    <citation type="submission" date="2016-03" db="EMBL/GenBank/DDBJ databases">
        <authorList>
            <person name="Ray J."/>
            <person name="Price M."/>
            <person name="Deutschbauer A."/>
        </authorList>
    </citation>
    <scope>NUCLEOTIDE SEQUENCE [LARGE SCALE GENOMIC DNA]</scope>
    <source>
        <strain evidence="10">FW300-N1B4</strain>
    </source>
</reference>
<evidence type="ECO:0000256" key="4">
    <source>
        <dbReference type="ARBA" id="ARBA00022519"/>
    </source>
</evidence>
<reference evidence="9 10" key="2">
    <citation type="journal article" date="2018" name="Nature">
        <title>Mutant phenotypes for thousands of bacterial genes of unknown function.</title>
        <authorList>
            <person name="Price M.N."/>
            <person name="Wetmore K.M."/>
            <person name="Waters R.J."/>
            <person name="Callaghan M."/>
            <person name="Ray J."/>
            <person name="Liu H."/>
            <person name="Kuehl J.V."/>
            <person name="Melnyk R.A."/>
            <person name="Lamson J.S."/>
            <person name="Suh Y."/>
            <person name="Carlson H.K."/>
            <person name="Esquivel Z."/>
            <person name="Sadeeshkumar H."/>
            <person name="Chakraborty R."/>
            <person name="Zane G.M."/>
            <person name="Rubin B.E."/>
            <person name="Wall J.D."/>
            <person name="Visel A."/>
            <person name="Bristow J."/>
            <person name="Blow M.J."/>
            <person name="Arkin A.P."/>
            <person name="Deutschbauer A.M."/>
        </authorList>
    </citation>
    <scope>NUCLEOTIDE SEQUENCE [LARGE SCALE GENOMIC DNA]</scope>
    <source>
        <strain evidence="9 10">FW300-N1B4</strain>
    </source>
</reference>
<name>A0A166QWQ3_PSEFL</name>
<dbReference type="RefSeq" id="WP_008067018.1">
    <property type="nucleotide sequence ID" value="NZ_LUKJ01000001.1"/>
</dbReference>
<organism evidence="9 10">
    <name type="scientific">Pseudomonas fluorescens</name>
    <dbReference type="NCBI Taxonomy" id="294"/>
    <lineage>
        <taxon>Bacteria</taxon>
        <taxon>Pseudomonadati</taxon>
        <taxon>Pseudomonadota</taxon>
        <taxon>Gammaproteobacteria</taxon>
        <taxon>Pseudomonadales</taxon>
        <taxon>Pseudomonadaceae</taxon>
        <taxon>Pseudomonas</taxon>
    </lineage>
</organism>
<dbReference type="NCBIfam" id="NF008228">
    <property type="entry name" value="PRK10995.1"/>
    <property type="match status" value="1"/>
</dbReference>
<dbReference type="Proteomes" id="UP000076489">
    <property type="component" value="Unassembled WGS sequence"/>
</dbReference>
<evidence type="ECO:0000313" key="9">
    <source>
        <dbReference type="EMBL" id="KZN20965.1"/>
    </source>
</evidence>
<evidence type="ECO:0000256" key="5">
    <source>
        <dbReference type="ARBA" id="ARBA00022692"/>
    </source>
</evidence>
<dbReference type="InterPro" id="IPR002771">
    <property type="entry name" value="Multi_antbiot-R_MarC"/>
</dbReference>
<feature type="transmembrane region" description="Helical" evidence="8">
    <location>
        <begin position="144"/>
        <end position="173"/>
    </location>
</feature>
<evidence type="ECO:0000256" key="1">
    <source>
        <dbReference type="ARBA" id="ARBA00004429"/>
    </source>
</evidence>
<comment type="subcellular location">
    <subcellularLocation>
        <location evidence="1 8">Cell inner membrane</location>
        <topology evidence="1 8">Multi-pass membrane protein</topology>
    </subcellularLocation>
</comment>
<evidence type="ECO:0000256" key="3">
    <source>
        <dbReference type="ARBA" id="ARBA00022475"/>
    </source>
</evidence>
<sequence>MTDLFNAIGLGLLALLPLTNPPTTVALFLALSKGLSHKEKKSQAFLTSFYVFLIMTFTYYVGAFVMDAFSISIPGLRMAGGGILIIMGLKMLFPPPPQHSASSNGATEQPNFAFIPLAMPSTAGPGTIAMIISSAATIKHSTLFPAWVLLVAPPLIFLITALILWVCLLGSGIIMRIMGQSGIDAISRLMGFLLVCMGAQFAINGSVEIIQTIIDSNAHLLRPQ</sequence>
<dbReference type="EMBL" id="LUKJ01000001">
    <property type="protein sequence ID" value="KZN20965.1"/>
    <property type="molecule type" value="Genomic_DNA"/>
</dbReference>
<dbReference type="AlphaFoldDB" id="A0A166QWQ3"/>
<evidence type="ECO:0000256" key="8">
    <source>
        <dbReference type="RuleBase" id="RU362048"/>
    </source>
</evidence>
<evidence type="ECO:0000256" key="7">
    <source>
        <dbReference type="ARBA" id="ARBA00023136"/>
    </source>
</evidence>
<proteinExistence type="inferred from homology"/>
<evidence type="ECO:0000256" key="6">
    <source>
        <dbReference type="ARBA" id="ARBA00022989"/>
    </source>
</evidence>
<dbReference type="OrthoDB" id="21094at2"/>
<keyword evidence="7 8" id="KW-0472">Membrane</keyword>
<feature type="transmembrane region" description="Helical" evidence="8">
    <location>
        <begin position="185"/>
        <end position="203"/>
    </location>
</feature>
<evidence type="ECO:0000256" key="2">
    <source>
        <dbReference type="ARBA" id="ARBA00009784"/>
    </source>
</evidence>
<dbReference type="PANTHER" id="PTHR33508">
    <property type="entry name" value="UPF0056 MEMBRANE PROTEIN YHCE"/>
    <property type="match status" value="1"/>
</dbReference>
<dbReference type="PANTHER" id="PTHR33508:SF2">
    <property type="entry name" value="UPF0056 INNER MEMBRANE PROTEIN MARC"/>
    <property type="match status" value="1"/>
</dbReference>
<protein>
    <recommendedName>
        <fullName evidence="8">UPF0056 inner membrane protein</fullName>
    </recommendedName>
</protein>
<evidence type="ECO:0000313" key="10">
    <source>
        <dbReference type="Proteomes" id="UP000076489"/>
    </source>
</evidence>
<comment type="caution">
    <text evidence="9">The sequence shown here is derived from an EMBL/GenBank/DDBJ whole genome shotgun (WGS) entry which is preliminary data.</text>
</comment>
<accession>A0A166QWQ3</accession>
<keyword evidence="6 8" id="KW-1133">Transmembrane helix</keyword>
<comment type="caution">
    <text evidence="8">Lacks conserved residue(s) required for the propagation of feature annotation.</text>
</comment>
<gene>
    <name evidence="9" type="ORF">A1D17_00575</name>
</gene>
<dbReference type="Pfam" id="PF01914">
    <property type="entry name" value="MarC"/>
    <property type="match status" value="1"/>
</dbReference>
<keyword evidence="3" id="KW-1003">Cell membrane</keyword>
<dbReference type="GO" id="GO:0005886">
    <property type="term" value="C:plasma membrane"/>
    <property type="evidence" value="ECO:0007669"/>
    <property type="project" value="UniProtKB-SubCell"/>
</dbReference>
<feature type="transmembrane region" description="Helical" evidence="8">
    <location>
        <begin position="50"/>
        <end position="69"/>
    </location>
</feature>
<feature type="transmembrane region" description="Helical" evidence="8">
    <location>
        <begin position="113"/>
        <end position="132"/>
    </location>
</feature>